<sequence length="223" mass="24511">MARFSRIEVVQKMKETGLVPVFYHADPETCKNVLLAAYQGGVRVFEFTNRGEYAHEVFGELNKWASEETPEMILGVGSVLDAGTTSLYIQLGANFIVSPVLNPEMAKVCNRRKISWSPGCGSLTEISTAEELGAEVVKIFPAQQVGGPDFVKAVKGPMPWTSIMPTGGVKPSRENLETWFKSGVHCVGIGSQLFKKDLIQVGDYEKLRSDIENTIAIIQQIKT</sequence>
<evidence type="ECO:0000313" key="6">
    <source>
        <dbReference type="EMBL" id="NAS13827.1"/>
    </source>
</evidence>
<evidence type="ECO:0000256" key="2">
    <source>
        <dbReference type="ARBA" id="ARBA00006906"/>
    </source>
</evidence>
<accession>A0A6L9EGF5</accession>
<gene>
    <name evidence="6" type="ORF">GTQ38_17570</name>
</gene>
<protein>
    <submittedName>
        <fullName evidence="6">Bifunctional 4-hydroxy-2-oxoglutarate aldolase/2-dehydro-3-deoxy-phosphogluconate aldolase</fullName>
        <ecNumber evidence="6">4.1.2.14</ecNumber>
        <ecNumber evidence="6">4.1.3.16</ecNumber>
    </submittedName>
</protein>
<keyword evidence="5" id="KW-0119">Carbohydrate metabolism</keyword>
<name>A0A6L9EGF5_9FLAO</name>
<comment type="subunit">
    <text evidence="3">Homotrimer.</text>
</comment>
<dbReference type="GO" id="GO:0008675">
    <property type="term" value="F:2-dehydro-3-deoxy-phosphogluconate aldolase activity"/>
    <property type="evidence" value="ECO:0007669"/>
    <property type="project" value="UniProtKB-EC"/>
</dbReference>
<comment type="similarity">
    <text evidence="2">Belongs to the KHG/KDPG aldolase family.</text>
</comment>
<organism evidence="6 7">
    <name type="scientific">Poritiphilus flavus</name>
    <dbReference type="NCBI Taxonomy" id="2697053"/>
    <lineage>
        <taxon>Bacteria</taxon>
        <taxon>Pseudomonadati</taxon>
        <taxon>Bacteroidota</taxon>
        <taxon>Flavobacteriia</taxon>
        <taxon>Flavobacteriales</taxon>
        <taxon>Flavobacteriaceae</taxon>
        <taxon>Poritiphilus</taxon>
    </lineage>
</organism>
<comment type="caution">
    <text evidence="6">The sequence shown here is derived from an EMBL/GenBank/DDBJ whole genome shotgun (WGS) entry which is preliminary data.</text>
</comment>
<dbReference type="EC" id="4.1.3.16" evidence="6"/>
<dbReference type="CDD" id="cd00452">
    <property type="entry name" value="KDPG_aldolase"/>
    <property type="match status" value="1"/>
</dbReference>
<dbReference type="NCBIfam" id="NF005499">
    <property type="entry name" value="PRK07114.1"/>
    <property type="match status" value="1"/>
</dbReference>
<proteinExistence type="inferred from homology"/>
<dbReference type="Gene3D" id="3.20.20.70">
    <property type="entry name" value="Aldolase class I"/>
    <property type="match status" value="1"/>
</dbReference>
<dbReference type="Pfam" id="PF01081">
    <property type="entry name" value="Aldolase"/>
    <property type="match status" value="1"/>
</dbReference>
<evidence type="ECO:0000256" key="1">
    <source>
        <dbReference type="ARBA" id="ARBA00004761"/>
    </source>
</evidence>
<dbReference type="EC" id="4.1.2.14" evidence="6"/>
<evidence type="ECO:0000256" key="5">
    <source>
        <dbReference type="ARBA" id="ARBA00023277"/>
    </source>
</evidence>
<dbReference type="PANTHER" id="PTHR30246">
    <property type="entry name" value="2-KETO-3-DEOXY-6-PHOSPHOGLUCONATE ALDOLASE"/>
    <property type="match status" value="1"/>
</dbReference>
<dbReference type="EMBL" id="WXYO01000008">
    <property type="protein sequence ID" value="NAS13827.1"/>
    <property type="molecule type" value="Genomic_DNA"/>
</dbReference>
<dbReference type="InterPro" id="IPR000887">
    <property type="entry name" value="Aldlse_KDPG_KHG"/>
</dbReference>
<dbReference type="InterPro" id="IPR013785">
    <property type="entry name" value="Aldolase_TIM"/>
</dbReference>
<evidence type="ECO:0000313" key="7">
    <source>
        <dbReference type="Proteomes" id="UP000475249"/>
    </source>
</evidence>
<dbReference type="PANTHER" id="PTHR30246:SF1">
    <property type="entry name" value="2-DEHYDRO-3-DEOXY-6-PHOSPHOGALACTONATE ALDOLASE-RELATED"/>
    <property type="match status" value="1"/>
</dbReference>
<comment type="pathway">
    <text evidence="1">Carbohydrate acid metabolism.</text>
</comment>
<dbReference type="GO" id="GO:0008700">
    <property type="term" value="F:(R,S)-4-hydroxy-2-oxoglutarate aldolase activity"/>
    <property type="evidence" value="ECO:0007669"/>
    <property type="project" value="UniProtKB-EC"/>
</dbReference>
<dbReference type="Proteomes" id="UP000475249">
    <property type="component" value="Unassembled WGS sequence"/>
</dbReference>
<dbReference type="RefSeq" id="WP_161436874.1">
    <property type="nucleotide sequence ID" value="NZ_WXYO01000008.1"/>
</dbReference>
<reference evidence="6 7" key="1">
    <citation type="submission" date="2020-01" db="EMBL/GenBank/DDBJ databases">
        <title>Bacteria diversity of Porities sp.</title>
        <authorList>
            <person name="Wang G."/>
        </authorList>
    </citation>
    <scope>NUCLEOTIDE SEQUENCE [LARGE SCALE GENOMIC DNA]</scope>
    <source>
        <strain evidence="6 7">R33</strain>
    </source>
</reference>
<dbReference type="SUPFAM" id="SSF51569">
    <property type="entry name" value="Aldolase"/>
    <property type="match status" value="1"/>
</dbReference>
<evidence type="ECO:0000256" key="3">
    <source>
        <dbReference type="ARBA" id="ARBA00011233"/>
    </source>
</evidence>
<keyword evidence="7" id="KW-1185">Reference proteome</keyword>
<keyword evidence="4 6" id="KW-0456">Lyase</keyword>
<dbReference type="AlphaFoldDB" id="A0A6L9EGF5"/>
<evidence type="ECO:0000256" key="4">
    <source>
        <dbReference type="ARBA" id="ARBA00023239"/>
    </source>
</evidence>